<dbReference type="SUPFAM" id="SSF51905">
    <property type="entry name" value="FAD/NAD(P)-binding domain"/>
    <property type="match status" value="1"/>
</dbReference>
<keyword evidence="4" id="KW-1185">Reference proteome</keyword>
<dbReference type="InterPro" id="IPR036188">
    <property type="entry name" value="FAD/NAD-bd_sf"/>
</dbReference>
<dbReference type="Gene3D" id="3.50.50.60">
    <property type="entry name" value="FAD/NAD(P)-binding domain"/>
    <property type="match status" value="1"/>
</dbReference>
<evidence type="ECO:0000259" key="2">
    <source>
        <dbReference type="Pfam" id="PF01593"/>
    </source>
</evidence>
<dbReference type="Pfam" id="PF01593">
    <property type="entry name" value="Amino_oxidase"/>
    <property type="match status" value="1"/>
</dbReference>
<accession>A0A849L3V8</accession>
<sequence>MSGFLSSRHRSGHCPAPGRPRVSPPARSVLSCSCGPLSPDRGCGLYEARAACKGTAVESRACCHICTGCTKDTHERKADSMDQAGPRVAIIGAGIAGLSCAARLRAAGIWPVVFEKSRGIGGRTATRRAQALRFDHGAQYVTAKGPGFAMYLGRAITAGHASRWGAPALGRHVGLPGMSGLAQPLADGVEIRFGTEIRAARHGPDGWTLSTDDGPLADRFDRLVCTCPAPQALRLFPDLGGALAHVEMAPCWALMLALDTPMPHLPDAEKLSEGPLSFVARNASKPARDPGPETWVIHASPDWSRAHLELEKETVRDLLAQAFAAHAGQAPAIAHATAHRWRFAMVTRPLGQPFLSARDGHLLLGGDWALGPRVEAAFDSGHAMAKALIG</sequence>
<organism evidence="3 4">
    <name type="scientific">Halovulum dunhuangense</name>
    <dbReference type="NCBI Taxonomy" id="1505036"/>
    <lineage>
        <taxon>Bacteria</taxon>
        <taxon>Pseudomonadati</taxon>
        <taxon>Pseudomonadota</taxon>
        <taxon>Alphaproteobacteria</taxon>
        <taxon>Rhodobacterales</taxon>
        <taxon>Paracoccaceae</taxon>
        <taxon>Halovulum</taxon>
    </lineage>
</organism>
<reference evidence="3 4" key="1">
    <citation type="submission" date="2020-05" db="EMBL/GenBank/DDBJ databases">
        <title>Gimesia benthica sp. nov., a novel planctomycete isolated from a deep-sea water sample of the Northwest Indian Ocean.</title>
        <authorList>
            <person name="Wang J."/>
            <person name="Ruan C."/>
            <person name="Song L."/>
            <person name="Zhu Y."/>
            <person name="Li A."/>
            <person name="Zheng X."/>
            <person name="Wang L."/>
            <person name="Lu Z."/>
            <person name="Huang Y."/>
            <person name="Du W."/>
            <person name="Zhou Y."/>
            <person name="Huang L."/>
            <person name="Dai X."/>
        </authorList>
    </citation>
    <scope>NUCLEOTIDE SEQUENCE [LARGE SCALE GENOMIC DNA]</scope>
    <source>
        <strain evidence="3 4">YYQ-30</strain>
    </source>
</reference>
<dbReference type="InterPro" id="IPR002937">
    <property type="entry name" value="Amino_oxidase"/>
</dbReference>
<evidence type="ECO:0000313" key="3">
    <source>
        <dbReference type="EMBL" id="NNU80847.1"/>
    </source>
</evidence>
<protein>
    <submittedName>
        <fullName evidence="3">NAD(P)-binding protein</fullName>
    </submittedName>
</protein>
<dbReference type="Gene3D" id="3.90.660.10">
    <property type="match status" value="1"/>
</dbReference>
<dbReference type="GO" id="GO:0016491">
    <property type="term" value="F:oxidoreductase activity"/>
    <property type="evidence" value="ECO:0007669"/>
    <property type="project" value="InterPro"/>
</dbReference>
<dbReference type="Pfam" id="PF13450">
    <property type="entry name" value="NAD_binding_8"/>
    <property type="match status" value="1"/>
</dbReference>
<dbReference type="AlphaFoldDB" id="A0A849L3V8"/>
<evidence type="ECO:0000313" key="4">
    <source>
        <dbReference type="Proteomes" id="UP000572377"/>
    </source>
</evidence>
<dbReference type="PRINTS" id="PR00419">
    <property type="entry name" value="ADXRDTASE"/>
</dbReference>
<feature type="domain" description="Amine oxidase" evidence="2">
    <location>
        <begin position="164"/>
        <end position="388"/>
    </location>
</feature>
<dbReference type="PANTHER" id="PTHR16128">
    <property type="entry name" value="FAD/NAD(P)-BINDING OXIDOREDUCTASE FAMILY PROTEIN"/>
    <property type="match status" value="1"/>
</dbReference>
<gene>
    <name evidence="3" type="ORF">HMH01_10395</name>
</gene>
<feature type="region of interest" description="Disordered" evidence="1">
    <location>
        <begin position="1"/>
        <end position="25"/>
    </location>
</feature>
<dbReference type="EMBL" id="JABFBC010000001">
    <property type="protein sequence ID" value="NNU80847.1"/>
    <property type="molecule type" value="Genomic_DNA"/>
</dbReference>
<proteinExistence type="predicted"/>
<evidence type="ECO:0000256" key="1">
    <source>
        <dbReference type="SAM" id="MobiDB-lite"/>
    </source>
</evidence>
<name>A0A849L3V8_9RHOB</name>
<comment type="caution">
    <text evidence="3">The sequence shown here is derived from an EMBL/GenBank/DDBJ whole genome shotgun (WGS) entry which is preliminary data.</text>
</comment>
<dbReference type="PANTHER" id="PTHR16128:SF5">
    <property type="entry name" value="FAD_NAD(P)-BINDING OXIDOREDUCTASE FAMILY PROTEIN"/>
    <property type="match status" value="1"/>
</dbReference>
<dbReference type="Proteomes" id="UP000572377">
    <property type="component" value="Unassembled WGS sequence"/>
</dbReference>